<proteinExistence type="predicted"/>
<name>G7VEF2_9CREN</name>
<accession>G7VEF2</accession>
<evidence type="ECO:0000313" key="2">
    <source>
        <dbReference type="Proteomes" id="UP000005867"/>
    </source>
</evidence>
<gene>
    <name evidence="1" type="ORF">P186_0108</name>
</gene>
<dbReference type="BioCyc" id="PSP1104324:GJSN-107-MONOMER"/>
<protein>
    <submittedName>
        <fullName evidence="1">Uncharacterized protein</fullName>
    </submittedName>
</protein>
<dbReference type="HOGENOM" id="CLU_186531_0_0_2"/>
<dbReference type="Proteomes" id="UP000005867">
    <property type="component" value="Chromosome"/>
</dbReference>
<dbReference type="eggNOG" id="arCOG05539">
    <property type="taxonomic scope" value="Archaea"/>
</dbReference>
<dbReference type="AlphaFoldDB" id="G7VEF2"/>
<evidence type="ECO:0000313" key="1">
    <source>
        <dbReference type="EMBL" id="AET31576.1"/>
    </source>
</evidence>
<keyword evidence="2" id="KW-1185">Reference proteome</keyword>
<dbReference type="KEGG" id="pyr:P186_0108"/>
<reference evidence="1 2" key="1">
    <citation type="journal article" date="2012" name="J. Bacteriol.">
        <title>Complete genome sequence of strain 1860, a crenarchaeon of the genus pyrobaculum able to grow with various electron acceptors.</title>
        <authorList>
            <person name="Mardanov A.V."/>
            <person name="Gumerov V.M."/>
            <person name="Slobodkina G.B."/>
            <person name="Beletsky A.V."/>
            <person name="Bonch-Osmolovskaya E.A."/>
            <person name="Ravin N.V."/>
            <person name="Skryabin K.G."/>
        </authorList>
    </citation>
    <scope>NUCLEOTIDE SEQUENCE [LARGE SCALE GENOMIC DNA]</scope>
    <source>
        <strain evidence="1 2">1860</strain>
    </source>
</reference>
<dbReference type="EMBL" id="CP003098">
    <property type="protein sequence ID" value="AET31576.1"/>
    <property type="molecule type" value="Genomic_DNA"/>
</dbReference>
<sequence>MIHSYCCGGRDFYIDHQHVINHVARPPVDAVWTSRRKTPDGYYVVVLGLYARQVLGVEAEPAGRFYIYKTRSWQEVLRLVNRARALGLNVRL</sequence>
<organism evidence="1 2">
    <name type="scientific">Pyrobaculum ferrireducens</name>
    <dbReference type="NCBI Taxonomy" id="1104324"/>
    <lineage>
        <taxon>Archaea</taxon>
        <taxon>Thermoproteota</taxon>
        <taxon>Thermoprotei</taxon>
        <taxon>Thermoproteales</taxon>
        <taxon>Thermoproteaceae</taxon>
        <taxon>Pyrobaculum</taxon>
    </lineage>
</organism>